<dbReference type="InterPro" id="IPR004029">
    <property type="entry name" value="UreE_N"/>
</dbReference>
<accession>A0A1W2BBD7</accession>
<keyword evidence="4 5" id="KW-0143">Chaperone</keyword>
<dbReference type="SUPFAM" id="SSF69737">
    <property type="entry name" value="Urease metallochaperone UreE, C-terminal domain"/>
    <property type="match status" value="1"/>
</dbReference>
<dbReference type="GO" id="GO:0065003">
    <property type="term" value="P:protein-containing complex assembly"/>
    <property type="evidence" value="ECO:0007669"/>
    <property type="project" value="InterPro"/>
</dbReference>
<dbReference type="STRING" id="1938817.SAMN06296008_11225"/>
<gene>
    <name evidence="5" type="primary">ureE</name>
    <name evidence="8" type="ORF">SAMN06296008_11225</name>
</gene>
<dbReference type="AlphaFoldDB" id="A0A1W2BBD7"/>
<dbReference type="RefSeq" id="WP_084284713.1">
    <property type="nucleotide sequence ID" value="NZ_FWXJ01000012.1"/>
</dbReference>
<evidence type="ECO:0000256" key="2">
    <source>
        <dbReference type="ARBA" id="ARBA00022490"/>
    </source>
</evidence>
<dbReference type="NCBIfam" id="NF009751">
    <property type="entry name" value="PRK13261.1-1"/>
    <property type="match status" value="1"/>
</dbReference>
<keyword evidence="2 5" id="KW-0963">Cytoplasm</keyword>
<evidence type="ECO:0000256" key="1">
    <source>
        <dbReference type="ARBA" id="ARBA00004496"/>
    </source>
</evidence>
<evidence type="ECO:0000256" key="3">
    <source>
        <dbReference type="ARBA" id="ARBA00022596"/>
    </source>
</evidence>
<dbReference type="GO" id="GO:0006457">
    <property type="term" value="P:protein folding"/>
    <property type="evidence" value="ECO:0007669"/>
    <property type="project" value="InterPro"/>
</dbReference>
<dbReference type="GO" id="GO:0051082">
    <property type="term" value="F:unfolded protein binding"/>
    <property type="evidence" value="ECO:0007669"/>
    <property type="project" value="UniProtKB-UniRule"/>
</dbReference>
<keyword evidence="9" id="KW-1185">Reference proteome</keyword>
<dbReference type="Gene3D" id="2.60.260.20">
    <property type="entry name" value="Urease metallochaperone UreE, N-terminal domain"/>
    <property type="match status" value="1"/>
</dbReference>
<dbReference type="PIRSF" id="PIRSF036402">
    <property type="entry name" value="Ureas_acces_UreE"/>
    <property type="match status" value="1"/>
</dbReference>
<dbReference type="InterPro" id="IPR012406">
    <property type="entry name" value="UreE"/>
</dbReference>
<reference evidence="8 9" key="1">
    <citation type="submission" date="2017-04" db="EMBL/GenBank/DDBJ databases">
        <authorList>
            <person name="Afonso C.L."/>
            <person name="Miller P.J."/>
            <person name="Scott M.A."/>
            <person name="Spackman E."/>
            <person name="Goraichik I."/>
            <person name="Dimitrov K.M."/>
            <person name="Suarez D.L."/>
            <person name="Swayne D.E."/>
        </authorList>
    </citation>
    <scope>NUCLEOTIDE SEQUENCE [LARGE SCALE GENOMIC DNA]</scope>
    <source>
        <strain evidence="8 9">VK13</strain>
    </source>
</reference>
<dbReference type="EMBL" id="FWXJ01000012">
    <property type="protein sequence ID" value="SMC70219.1"/>
    <property type="molecule type" value="Genomic_DNA"/>
</dbReference>
<name>A0A1W2BBD7_9BURK</name>
<dbReference type="NCBIfam" id="NF009762">
    <property type="entry name" value="PRK13263.1"/>
    <property type="match status" value="1"/>
</dbReference>
<evidence type="ECO:0000313" key="9">
    <source>
        <dbReference type="Proteomes" id="UP000192708"/>
    </source>
</evidence>
<dbReference type="SMART" id="SM00988">
    <property type="entry name" value="UreE_N"/>
    <property type="match status" value="1"/>
</dbReference>
<protein>
    <recommendedName>
        <fullName evidence="5">Urease accessory protein UreE</fullName>
    </recommendedName>
</protein>
<dbReference type="Pfam" id="PF02814">
    <property type="entry name" value="UreE_N"/>
    <property type="match status" value="1"/>
</dbReference>
<dbReference type="GO" id="GO:0005737">
    <property type="term" value="C:cytoplasm"/>
    <property type="evidence" value="ECO:0007669"/>
    <property type="project" value="UniProtKB-SubCell"/>
</dbReference>
<evidence type="ECO:0000256" key="6">
    <source>
        <dbReference type="SAM" id="MobiDB-lite"/>
    </source>
</evidence>
<dbReference type="InterPro" id="IPR007864">
    <property type="entry name" value="UreE_C_dom"/>
</dbReference>
<organism evidence="8 9">
    <name type="scientific">Polynucleobacter kasalickyi</name>
    <dbReference type="NCBI Taxonomy" id="1938817"/>
    <lineage>
        <taxon>Bacteria</taxon>
        <taxon>Pseudomonadati</taxon>
        <taxon>Pseudomonadota</taxon>
        <taxon>Betaproteobacteria</taxon>
        <taxon>Burkholderiales</taxon>
        <taxon>Burkholderiaceae</taxon>
        <taxon>Polynucleobacter</taxon>
    </lineage>
</organism>
<dbReference type="GO" id="GO:0016151">
    <property type="term" value="F:nickel cation binding"/>
    <property type="evidence" value="ECO:0007669"/>
    <property type="project" value="UniProtKB-UniRule"/>
</dbReference>
<evidence type="ECO:0000256" key="5">
    <source>
        <dbReference type="HAMAP-Rule" id="MF_00822"/>
    </source>
</evidence>
<evidence type="ECO:0000259" key="7">
    <source>
        <dbReference type="SMART" id="SM00988"/>
    </source>
</evidence>
<dbReference type="OrthoDB" id="5421304at2"/>
<sequence>MQVITKNLKNIKLAKGLLLNARQVNLPYLERSKSRQGYTFEDGEQVLINLPRGGIMRGGDVLVDEAGKFYLVCAMPEQILRVTSNNQLSLMRAAYHLGNRHIPIELGLNYLHLETDPVLADMLKQLGVDVSTESMPFEPEHGAYGGGHKHGHDETFAEDYAVAQSVFDSRHPQHDHDHDHDHCHNHDHSH</sequence>
<comment type="function">
    <text evidence="5">Involved in urease metallocenter assembly. Binds nickel. Probably functions as a nickel donor during metallocenter assembly.</text>
</comment>
<dbReference type="Gene3D" id="3.30.70.790">
    <property type="entry name" value="UreE, C-terminal domain"/>
    <property type="match status" value="1"/>
</dbReference>
<feature type="domain" description="UreE urease accessory N-terminal" evidence="7">
    <location>
        <begin position="7"/>
        <end position="70"/>
    </location>
</feature>
<comment type="similarity">
    <text evidence="5">Belongs to the UreE family.</text>
</comment>
<dbReference type="Pfam" id="PF05194">
    <property type="entry name" value="UreE_C"/>
    <property type="match status" value="1"/>
</dbReference>
<feature type="region of interest" description="Disordered" evidence="6">
    <location>
        <begin position="169"/>
        <end position="190"/>
    </location>
</feature>
<dbReference type="GO" id="GO:0019627">
    <property type="term" value="P:urea metabolic process"/>
    <property type="evidence" value="ECO:0007669"/>
    <property type="project" value="InterPro"/>
</dbReference>
<dbReference type="SUPFAM" id="SSF69287">
    <property type="entry name" value="Urease metallochaperone UreE, N-terminal domain"/>
    <property type="match status" value="1"/>
</dbReference>
<keyword evidence="3 5" id="KW-0533">Nickel</keyword>
<comment type="subcellular location">
    <subcellularLocation>
        <location evidence="1 5">Cytoplasm</location>
    </subcellularLocation>
</comment>
<dbReference type="InterPro" id="IPR036118">
    <property type="entry name" value="UreE_N_sf"/>
</dbReference>
<evidence type="ECO:0000256" key="4">
    <source>
        <dbReference type="ARBA" id="ARBA00023186"/>
    </source>
</evidence>
<dbReference type="HAMAP" id="MF_00822">
    <property type="entry name" value="UreE"/>
    <property type="match status" value="1"/>
</dbReference>
<evidence type="ECO:0000313" key="8">
    <source>
        <dbReference type="EMBL" id="SMC70219.1"/>
    </source>
</evidence>
<dbReference type="Proteomes" id="UP000192708">
    <property type="component" value="Unassembled WGS sequence"/>
</dbReference>
<dbReference type="CDD" id="cd00571">
    <property type="entry name" value="UreE"/>
    <property type="match status" value="1"/>
</dbReference>
<proteinExistence type="inferred from homology"/>